<keyword evidence="2" id="KW-1185">Reference proteome</keyword>
<proteinExistence type="predicted"/>
<accession>A0A7Y9Y163</accession>
<name>A0A7Y9Y163_9SPHN</name>
<reference evidence="1 2" key="1">
    <citation type="submission" date="2020-07" db="EMBL/GenBank/DDBJ databases">
        <title>Genomic Encyclopedia of Type Strains, Phase IV (KMG-IV): sequencing the most valuable type-strain genomes for metagenomic binning, comparative biology and taxonomic classification.</title>
        <authorList>
            <person name="Goeker M."/>
        </authorList>
    </citation>
    <scope>NUCLEOTIDE SEQUENCE [LARGE SCALE GENOMIC DNA]</scope>
    <source>
        <strain evidence="1 2">DSM 29043</strain>
    </source>
</reference>
<organism evidence="1 2">
    <name type="scientific">Novosphingobium marinum</name>
    <dbReference type="NCBI Taxonomy" id="1514948"/>
    <lineage>
        <taxon>Bacteria</taxon>
        <taxon>Pseudomonadati</taxon>
        <taxon>Pseudomonadota</taxon>
        <taxon>Alphaproteobacteria</taxon>
        <taxon>Sphingomonadales</taxon>
        <taxon>Sphingomonadaceae</taxon>
        <taxon>Novosphingobium</taxon>
    </lineage>
</organism>
<dbReference type="EMBL" id="JACBZF010000012">
    <property type="protein sequence ID" value="NYH97073.1"/>
    <property type="molecule type" value="Genomic_DNA"/>
</dbReference>
<dbReference type="Proteomes" id="UP000522081">
    <property type="component" value="Unassembled WGS sequence"/>
</dbReference>
<sequence>MMVNATHKPLNEKAIRALLDKHACPIGYHQLRTRLLGAIASPDPDVQPMTVIASLWGGELPEFDSLDDANELLGALVMALWNELAVHQDPKVPFRAMSVPLEPTAANLRNYGMVRGQEAEGFVEGLFNGADEAGLPERAHEAVTHLGDIRAMMLGVADLIERTAGESEDRAQIKETIKHLRTMTEIMEAEIHAAILSCVRARQQGLPGLTAPWPTRH</sequence>
<comment type="caution">
    <text evidence="1">The sequence shown here is derived from an EMBL/GenBank/DDBJ whole genome shotgun (WGS) entry which is preliminary data.</text>
</comment>
<evidence type="ECO:0000313" key="2">
    <source>
        <dbReference type="Proteomes" id="UP000522081"/>
    </source>
</evidence>
<evidence type="ECO:0000313" key="1">
    <source>
        <dbReference type="EMBL" id="NYH97073.1"/>
    </source>
</evidence>
<protein>
    <submittedName>
        <fullName evidence="1">Uncharacterized protein</fullName>
    </submittedName>
</protein>
<dbReference type="RefSeq" id="WP_229735724.1">
    <property type="nucleotide sequence ID" value="NZ_BMGF01000014.1"/>
</dbReference>
<gene>
    <name evidence="1" type="ORF">FHS75_003434</name>
</gene>
<dbReference type="AlphaFoldDB" id="A0A7Y9Y163"/>